<dbReference type="GO" id="GO:0006364">
    <property type="term" value="P:rRNA processing"/>
    <property type="evidence" value="ECO:0007669"/>
    <property type="project" value="InterPro"/>
</dbReference>
<dbReference type="EMBL" id="MU032344">
    <property type="protein sequence ID" value="KAF3770104.1"/>
    <property type="molecule type" value="Genomic_DNA"/>
</dbReference>
<sequence length="237" mass="26175">MEKTKTVYQLETPFSKAEWPKITQEDQDSILDLLCDVLSPISHHRQAYKTASKGKRNKRKRKRDQESEPPVERAVPPSPAIATFVEVGLSTITRNLQLLNCSPTGSDPQAQTPSTQISPYAVIFIARSGPPSAFFSHLPQMVATASKFHQLSEPVRLVGFSKACEERLSACMGIPRVTSVALRSNDTTQARALVDFVRKTVPPVVAPWLEEAGRGKFLETKINALEAPVGQKRLKKG</sequence>
<dbReference type="RefSeq" id="XP_040781065.1">
    <property type="nucleotide sequence ID" value="XM_040921978.1"/>
</dbReference>
<dbReference type="PANTHER" id="PTHR28272">
    <property type="entry name" value="RIBONUCLEASES P/MRP PROTEIN SUBUNIT POP3"/>
    <property type="match status" value="1"/>
</dbReference>
<evidence type="ECO:0000256" key="1">
    <source>
        <dbReference type="SAM" id="MobiDB-lite"/>
    </source>
</evidence>
<evidence type="ECO:0000313" key="2">
    <source>
        <dbReference type="EMBL" id="KAF3770104.1"/>
    </source>
</evidence>
<proteinExistence type="predicted"/>
<comment type="caution">
    <text evidence="2">The sequence shown here is derived from an EMBL/GenBank/DDBJ whole genome shotgun (WGS) entry which is preliminary data.</text>
</comment>
<dbReference type="GO" id="GO:0000171">
    <property type="term" value="F:ribonuclease MRP activity"/>
    <property type="evidence" value="ECO:0007669"/>
    <property type="project" value="TreeGrafter"/>
</dbReference>
<organism evidence="2 3">
    <name type="scientific">Cryphonectria parasitica (strain ATCC 38755 / EP155)</name>
    <dbReference type="NCBI Taxonomy" id="660469"/>
    <lineage>
        <taxon>Eukaryota</taxon>
        <taxon>Fungi</taxon>
        <taxon>Dikarya</taxon>
        <taxon>Ascomycota</taxon>
        <taxon>Pezizomycotina</taxon>
        <taxon>Sordariomycetes</taxon>
        <taxon>Sordariomycetidae</taxon>
        <taxon>Diaporthales</taxon>
        <taxon>Cryphonectriaceae</taxon>
        <taxon>Cryphonectria-Endothia species complex</taxon>
        <taxon>Cryphonectria</taxon>
    </lineage>
</organism>
<dbReference type="AlphaFoldDB" id="A0A9P5CSZ0"/>
<evidence type="ECO:0000313" key="3">
    <source>
        <dbReference type="Proteomes" id="UP000803844"/>
    </source>
</evidence>
<gene>
    <name evidence="2" type="ORF">M406DRAFT_34447</name>
</gene>
<dbReference type="GO" id="GO:0005829">
    <property type="term" value="C:cytosol"/>
    <property type="evidence" value="ECO:0007669"/>
    <property type="project" value="TreeGrafter"/>
</dbReference>
<dbReference type="GO" id="GO:0008033">
    <property type="term" value="P:tRNA processing"/>
    <property type="evidence" value="ECO:0007669"/>
    <property type="project" value="InterPro"/>
</dbReference>
<keyword evidence="3" id="KW-1185">Reference proteome</keyword>
<dbReference type="PANTHER" id="PTHR28272:SF1">
    <property type="entry name" value="RIBONUCLEASES P_MRP PROTEIN SUBUNIT POP3"/>
    <property type="match status" value="1"/>
</dbReference>
<dbReference type="GO" id="GO:0004526">
    <property type="term" value="F:ribonuclease P activity"/>
    <property type="evidence" value="ECO:0007669"/>
    <property type="project" value="TreeGrafter"/>
</dbReference>
<feature type="region of interest" description="Disordered" evidence="1">
    <location>
        <begin position="45"/>
        <end position="77"/>
    </location>
</feature>
<dbReference type="Proteomes" id="UP000803844">
    <property type="component" value="Unassembled WGS sequence"/>
</dbReference>
<dbReference type="GO" id="GO:0000172">
    <property type="term" value="C:ribonuclease MRP complex"/>
    <property type="evidence" value="ECO:0007669"/>
    <property type="project" value="TreeGrafter"/>
</dbReference>
<dbReference type="GO" id="GO:0034965">
    <property type="term" value="P:intronic box C/D snoRNA processing"/>
    <property type="evidence" value="ECO:0007669"/>
    <property type="project" value="TreeGrafter"/>
</dbReference>
<dbReference type="GO" id="GO:0005655">
    <property type="term" value="C:nucleolar ribonuclease P complex"/>
    <property type="evidence" value="ECO:0007669"/>
    <property type="project" value="TreeGrafter"/>
</dbReference>
<accession>A0A9P5CSZ0</accession>
<feature type="compositionally biased region" description="Basic residues" evidence="1">
    <location>
        <begin position="45"/>
        <end position="62"/>
    </location>
</feature>
<evidence type="ECO:0008006" key="4">
    <source>
        <dbReference type="Google" id="ProtNLM"/>
    </source>
</evidence>
<dbReference type="GeneID" id="63839107"/>
<name>A0A9P5CSZ0_CRYP1</name>
<dbReference type="OrthoDB" id="20109at2759"/>
<dbReference type="InterPro" id="IPR013241">
    <property type="entry name" value="RNase_P_Pop3"/>
</dbReference>
<reference evidence="2" key="1">
    <citation type="journal article" date="2020" name="Phytopathology">
        <title>Genome sequence of the chestnut blight fungus Cryphonectria parasitica EP155: A fundamental resource for an archetypical invasive plant pathogen.</title>
        <authorList>
            <person name="Crouch J.A."/>
            <person name="Dawe A."/>
            <person name="Aerts A."/>
            <person name="Barry K."/>
            <person name="Churchill A.C.L."/>
            <person name="Grimwood J."/>
            <person name="Hillman B."/>
            <person name="Milgroom M.G."/>
            <person name="Pangilinan J."/>
            <person name="Smith M."/>
            <person name="Salamov A."/>
            <person name="Schmutz J."/>
            <person name="Yadav J."/>
            <person name="Grigoriev I.V."/>
            <person name="Nuss D."/>
        </authorList>
    </citation>
    <scope>NUCLEOTIDE SEQUENCE</scope>
    <source>
        <strain evidence="2">EP155</strain>
    </source>
</reference>
<dbReference type="Pfam" id="PF08228">
    <property type="entry name" value="RNase_P_pop3"/>
    <property type="match status" value="1"/>
</dbReference>
<protein>
    <recommendedName>
        <fullName evidence="4">RNase P subunit Pop3</fullName>
    </recommendedName>
</protein>